<organism evidence="1">
    <name type="scientific">Arion vulgaris</name>
    <dbReference type="NCBI Taxonomy" id="1028688"/>
    <lineage>
        <taxon>Eukaryota</taxon>
        <taxon>Metazoa</taxon>
        <taxon>Spiralia</taxon>
        <taxon>Lophotrochozoa</taxon>
        <taxon>Mollusca</taxon>
        <taxon>Gastropoda</taxon>
        <taxon>Heterobranchia</taxon>
        <taxon>Euthyneura</taxon>
        <taxon>Panpulmonata</taxon>
        <taxon>Eupulmonata</taxon>
        <taxon>Stylommatophora</taxon>
        <taxon>Helicina</taxon>
        <taxon>Arionoidea</taxon>
        <taxon>Arionidae</taxon>
        <taxon>Arion</taxon>
    </lineage>
</organism>
<dbReference type="AlphaFoldDB" id="A0A0B6YCG7"/>
<proteinExistence type="predicted"/>
<gene>
    <name evidence="1" type="primary">ORF21436</name>
</gene>
<accession>A0A0B6YCG7</accession>
<feature type="non-terminal residue" evidence="1">
    <location>
        <position position="1"/>
    </location>
</feature>
<name>A0A0B6YCG7_9EUPU</name>
<protein>
    <submittedName>
        <fullName evidence="1">Uncharacterized protein</fullName>
    </submittedName>
</protein>
<evidence type="ECO:0000313" key="1">
    <source>
        <dbReference type="EMBL" id="CEK53869.1"/>
    </source>
</evidence>
<dbReference type="EMBL" id="HACG01007004">
    <property type="protein sequence ID" value="CEK53869.1"/>
    <property type="molecule type" value="Transcribed_RNA"/>
</dbReference>
<sequence length="97" mass="10803">TCSASTGNLDHNNITDGTEMRCLPNHTAKKSASLLNLYKPETVAPPRTSIPKLVLTREIDHGCDQRPPQENTFIRKKVGNRPKIVISVIRKTKTVQI</sequence>
<reference evidence="1" key="1">
    <citation type="submission" date="2014-12" db="EMBL/GenBank/DDBJ databases">
        <title>Insight into the proteome of Arion vulgaris.</title>
        <authorList>
            <person name="Aradska J."/>
            <person name="Bulat T."/>
            <person name="Smidak R."/>
            <person name="Sarate P."/>
            <person name="Gangsoo J."/>
            <person name="Sialana F."/>
            <person name="Bilban M."/>
            <person name="Lubec G."/>
        </authorList>
    </citation>
    <scope>NUCLEOTIDE SEQUENCE</scope>
    <source>
        <tissue evidence="1">Skin</tissue>
    </source>
</reference>